<dbReference type="RefSeq" id="WP_011274354.1">
    <property type="nucleotide sequence ID" value="NC_007167.1"/>
</dbReference>
<accession>Q4LAT1</accession>
<evidence type="ECO:0000313" key="1">
    <source>
        <dbReference type="EMBL" id="CAJ13692.1"/>
    </source>
</evidence>
<name>Q4LAT1_9STAP</name>
<reference evidence="1" key="1">
    <citation type="journal article" date="2007" name="Plasmid">
        <title>The smr gene resides on a novel plasmid pSP187 identified in a Staphylococcus pasteuri isolate recovered from unpasteurized milk.</title>
        <authorList>
            <person name="Bjorland J."/>
            <person name="Bratlie M.S."/>
            <person name="Steinum T."/>
        </authorList>
    </citation>
    <scope>NUCLEOTIDE SEQUENCE [LARGE SCALE GENOMIC DNA]</scope>
    <source>
        <plasmid evidence="1">pSP187</plasmid>
    </source>
</reference>
<protein>
    <submittedName>
        <fullName evidence="1">Uncharacterized protein</fullName>
    </submittedName>
</protein>
<dbReference type="EMBL" id="AM040731">
    <property type="protein sequence ID" value="CAJ13692.1"/>
    <property type="molecule type" value="Genomic_DNA"/>
</dbReference>
<keyword evidence="1" id="KW-0614">Plasmid</keyword>
<dbReference type="AlphaFoldDB" id="Q4LAT1"/>
<geneLocation type="plasmid" evidence="1">
    <name>pSP187</name>
</geneLocation>
<proteinExistence type="predicted"/>
<sequence length="148" mass="17347">MPGLKGLDNFVKFDVKSFLEKKELVFISCEKNYEKKLDEEGRKVPDINKPRGLKFEINIDKDDTIYSIYDFNLKERKEEKGSNFRKSITVWINNPKLEPEKFDNFAPGDKVFLKGVDEVETMQMTSHLIIVADDIVKVEKNEQQLQKQ</sequence>
<organism evidence="1">
    <name type="scientific">Staphylococcus pasteuri</name>
    <dbReference type="NCBI Taxonomy" id="45972"/>
    <lineage>
        <taxon>Bacteria</taxon>
        <taxon>Bacillati</taxon>
        <taxon>Bacillota</taxon>
        <taxon>Bacilli</taxon>
        <taxon>Bacillales</taxon>
        <taxon>Staphylococcaceae</taxon>
        <taxon>Staphylococcus</taxon>
    </lineage>
</organism>